<keyword evidence="8" id="KW-0249">Electron transport</keyword>
<dbReference type="SUPFAM" id="SSF81342">
    <property type="entry name" value="Transmembrane di-heme cytochromes"/>
    <property type="match status" value="1"/>
</dbReference>
<keyword evidence="10" id="KW-0408">Iron</keyword>
<dbReference type="PANTHER" id="PTHR30529">
    <property type="entry name" value="CYTOCHROME B561"/>
    <property type="match status" value="1"/>
</dbReference>
<feature type="domain" description="Cytochrome b561 bacterial/Ni-hydrogenase" evidence="13">
    <location>
        <begin position="11"/>
        <end position="168"/>
    </location>
</feature>
<evidence type="ECO:0000313" key="14">
    <source>
        <dbReference type="EMBL" id="VVO30475.1"/>
    </source>
</evidence>
<dbReference type="PANTHER" id="PTHR30529:SF1">
    <property type="entry name" value="CYTOCHROME B561 HOMOLOG 2"/>
    <property type="match status" value="1"/>
</dbReference>
<dbReference type="OrthoDB" id="8589936at2"/>
<dbReference type="GO" id="GO:0020037">
    <property type="term" value="F:heme binding"/>
    <property type="evidence" value="ECO:0007669"/>
    <property type="project" value="TreeGrafter"/>
</dbReference>
<keyword evidence="5" id="KW-0349">Heme</keyword>
<dbReference type="GO" id="GO:0022904">
    <property type="term" value="P:respiratory electron transport chain"/>
    <property type="evidence" value="ECO:0007669"/>
    <property type="project" value="InterPro"/>
</dbReference>
<dbReference type="InterPro" id="IPR052168">
    <property type="entry name" value="Cytochrome_b561_oxidase"/>
</dbReference>
<evidence type="ECO:0000256" key="5">
    <source>
        <dbReference type="ARBA" id="ARBA00022617"/>
    </source>
</evidence>
<dbReference type="InterPro" id="IPR011577">
    <property type="entry name" value="Cyt_b561_bac/Ni-Hgenase"/>
</dbReference>
<dbReference type="Proteomes" id="UP000326557">
    <property type="component" value="Unassembled WGS sequence"/>
</dbReference>
<comment type="cofactor">
    <cofactor evidence="1">
        <name>heme b</name>
        <dbReference type="ChEBI" id="CHEBI:60344"/>
    </cofactor>
</comment>
<evidence type="ECO:0000256" key="4">
    <source>
        <dbReference type="ARBA" id="ARBA00022475"/>
    </source>
</evidence>
<evidence type="ECO:0000256" key="8">
    <source>
        <dbReference type="ARBA" id="ARBA00022982"/>
    </source>
</evidence>
<evidence type="ECO:0000256" key="9">
    <source>
        <dbReference type="ARBA" id="ARBA00022989"/>
    </source>
</evidence>
<dbReference type="EMBL" id="CABVHP010000020">
    <property type="protein sequence ID" value="VVO30475.1"/>
    <property type="molecule type" value="Genomic_DNA"/>
</dbReference>
<dbReference type="Pfam" id="PF01292">
    <property type="entry name" value="Ni_hydr_CYTB"/>
    <property type="match status" value="1"/>
</dbReference>
<evidence type="ECO:0000256" key="12">
    <source>
        <dbReference type="ARBA" id="ARBA00037975"/>
    </source>
</evidence>
<dbReference type="GO" id="GO:0046872">
    <property type="term" value="F:metal ion binding"/>
    <property type="evidence" value="ECO:0007669"/>
    <property type="project" value="UniProtKB-KW"/>
</dbReference>
<dbReference type="AlphaFoldDB" id="A0A5E6UJP5"/>
<name>A0A5E6UJP5_PSEFL</name>
<evidence type="ECO:0000256" key="7">
    <source>
        <dbReference type="ARBA" id="ARBA00022723"/>
    </source>
</evidence>
<keyword evidence="3" id="KW-0813">Transport</keyword>
<sequence>MTVLGYSTQRVWLHWLSAAVIIWTLASGFYVAYVDVPARVGERVAFINVSLTTLFIPFFVWRLFIFFVHARQTSVNTLSSMEKLALFAHTLIYLMVAVVLVTGVLMMDRPIDVFGWFDIAQPLSDPALITRFSTVHIGACLVLALLIAMHVGAVIFHELCGHRVLRRMSLCRRVRSDSAK</sequence>
<proteinExistence type="inferred from homology"/>
<dbReference type="InterPro" id="IPR016174">
    <property type="entry name" value="Di-haem_cyt_TM"/>
</dbReference>
<accession>A0A5E6UJP5</accession>
<keyword evidence="4" id="KW-1003">Cell membrane</keyword>
<protein>
    <recommendedName>
        <fullName evidence="13">Cytochrome b561 bacterial/Ni-hydrogenase domain-containing protein</fullName>
    </recommendedName>
</protein>
<evidence type="ECO:0000256" key="10">
    <source>
        <dbReference type="ARBA" id="ARBA00023004"/>
    </source>
</evidence>
<comment type="similarity">
    <text evidence="12">Belongs to the cytochrome b561 family.</text>
</comment>
<keyword evidence="11" id="KW-0472">Membrane</keyword>
<keyword evidence="6" id="KW-0812">Transmembrane</keyword>
<dbReference type="GO" id="GO:0005886">
    <property type="term" value="C:plasma membrane"/>
    <property type="evidence" value="ECO:0007669"/>
    <property type="project" value="UniProtKB-SubCell"/>
</dbReference>
<comment type="subcellular location">
    <subcellularLocation>
        <location evidence="2">Cell membrane</location>
        <topology evidence="2">Multi-pass membrane protein</topology>
    </subcellularLocation>
</comment>
<keyword evidence="9" id="KW-1133">Transmembrane helix</keyword>
<dbReference type="RefSeq" id="WP_150632713.1">
    <property type="nucleotide sequence ID" value="NZ_CABVHI010000025.1"/>
</dbReference>
<reference evidence="14 15" key="1">
    <citation type="submission" date="2019-09" db="EMBL/GenBank/DDBJ databases">
        <authorList>
            <person name="Chandra G."/>
            <person name="Truman W A."/>
        </authorList>
    </citation>
    <scope>NUCLEOTIDE SEQUENCE [LARGE SCALE GENOMIC DNA]</scope>
    <source>
        <strain evidence="14">PS704</strain>
    </source>
</reference>
<evidence type="ECO:0000256" key="2">
    <source>
        <dbReference type="ARBA" id="ARBA00004651"/>
    </source>
</evidence>
<evidence type="ECO:0000256" key="11">
    <source>
        <dbReference type="ARBA" id="ARBA00023136"/>
    </source>
</evidence>
<dbReference type="GO" id="GO:0009055">
    <property type="term" value="F:electron transfer activity"/>
    <property type="evidence" value="ECO:0007669"/>
    <property type="project" value="InterPro"/>
</dbReference>
<evidence type="ECO:0000259" key="13">
    <source>
        <dbReference type="Pfam" id="PF01292"/>
    </source>
</evidence>
<evidence type="ECO:0000256" key="3">
    <source>
        <dbReference type="ARBA" id="ARBA00022448"/>
    </source>
</evidence>
<keyword evidence="7" id="KW-0479">Metal-binding</keyword>
<evidence type="ECO:0000256" key="6">
    <source>
        <dbReference type="ARBA" id="ARBA00022692"/>
    </source>
</evidence>
<organism evidence="14 15">
    <name type="scientific">Pseudomonas fluorescens</name>
    <dbReference type="NCBI Taxonomy" id="294"/>
    <lineage>
        <taxon>Bacteria</taxon>
        <taxon>Pseudomonadati</taxon>
        <taxon>Pseudomonadota</taxon>
        <taxon>Gammaproteobacteria</taxon>
        <taxon>Pseudomonadales</taxon>
        <taxon>Pseudomonadaceae</taxon>
        <taxon>Pseudomonas</taxon>
    </lineage>
</organism>
<evidence type="ECO:0000256" key="1">
    <source>
        <dbReference type="ARBA" id="ARBA00001970"/>
    </source>
</evidence>
<evidence type="ECO:0000313" key="15">
    <source>
        <dbReference type="Proteomes" id="UP000326557"/>
    </source>
</evidence>
<gene>
    <name evidence="14" type="ORF">PS704_04964</name>
</gene>